<feature type="domain" description="Wall-associated receptor kinase galacturonan-binding" evidence="4">
    <location>
        <begin position="50"/>
        <end position="103"/>
    </location>
</feature>
<gene>
    <name evidence="5" type="ORF">NCGR_LOCUS30389</name>
</gene>
<evidence type="ECO:0000259" key="4">
    <source>
        <dbReference type="Pfam" id="PF13947"/>
    </source>
</evidence>
<keyword evidence="6" id="KW-1185">Reference proteome</keyword>
<name>A0A811PS46_9POAL</name>
<dbReference type="Pfam" id="PF13947">
    <property type="entry name" value="GUB_WAK_bind"/>
    <property type="match status" value="1"/>
</dbReference>
<keyword evidence="2 3" id="KW-0732">Signal</keyword>
<evidence type="ECO:0000313" key="6">
    <source>
        <dbReference type="Proteomes" id="UP000604825"/>
    </source>
</evidence>
<dbReference type="GO" id="GO:0016020">
    <property type="term" value="C:membrane"/>
    <property type="evidence" value="ECO:0007669"/>
    <property type="project" value="UniProtKB-SubCell"/>
</dbReference>
<dbReference type="PANTHER" id="PTHR33491">
    <property type="entry name" value="OSJNBA0016N04.9 PROTEIN"/>
    <property type="match status" value="1"/>
</dbReference>
<evidence type="ECO:0000256" key="3">
    <source>
        <dbReference type="SAM" id="SignalP"/>
    </source>
</evidence>
<comment type="caution">
    <text evidence="5">The sequence shown here is derived from an EMBL/GenBank/DDBJ whole genome shotgun (WGS) entry which is preliminary data.</text>
</comment>
<protein>
    <recommendedName>
        <fullName evidence="4">Wall-associated receptor kinase galacturonan-binding domain-containing protein</fullName>
    </recommendedName>
</protein>
<dbReference type="GO" id="GO:0030247">
    <property type="term" value="F:polysaccharide binding"/>
    <property type="evidence" value="ECO:0007669"/>
    <property type="project" value="InterPro"/>
</dbReference>
<accession>A0A811PS46</accession>
<evidence type="ECO:0000313" key="5">
    <source>
        <dbReference type="EMBL" id="CAD6246117.1"/>
    </source>
</evidence>
<dbReference type="OrthoDB" id="693725at2759"/>
<organism evidence="5 6">
    <name type="scientific">Miscanthus lutarioriparius</name>
    <dbReference type="NCBI Taxonomy" id="422564"/>
    <lineage>
        <taxon>Eukaryota</taxon>
        <taxon>Viridiplantae</taxon>
        <taxon>Streptophyta</taxon>
        <taxon>Embryophyta</taxon>
        <taxon>Tracheophyta</taxon>
        <taxon>Spermatophyta</taxon>
        <taxon>Magnoliopsida</taxon>
        <taxon>Liliopsida</taxon>
        <taxon>Poales</taxon>
        <taxon>Poaceae</taxon>
        <taxon>PACMAD clade</taxon>
        <taxon>Panicoideae</taxon>
        <taxon>Andropogonodae</taxon>
        <taxon>Andropogoneae</taxon>
        <taxon>Saccharinae</taxon>
        <taxon>Miscanthus</taxon>
    </lineage>
</organism>
<reference evidence="5" key="1">
    <citation type="submission" date="2020-10" db="EMBL/GenBank/DDBJ databases">
        <authorList>
            <person name="Han B."/>
            <person name="Lu T."/>
            <person name="Zhao Q."/>
            <person name="Huang X."/>
            <person name="Zhao Y."/>
        </authorList>
    </citation>
    <scope>NUCLEOTIDE SEQUENCE</scope>
</reference>
<feature type="signal peptide" evidence="3">
    <location>
        <begin position="1"/>
        <end position="31"/>
    </location>
</feature>
<dbReference type="EMBL" id="CAJGYO010000007">
    <property type="protein sequence ID" value="CAD6246117.1"/>
    <property type="molecule type" value="Genomic_DNA"/>
</dbReference>
<evidence type="ECO:0000256" key="2">
    <source>
        <dbReference type="ARBA" id="ARBA00022729"/>
    </source>
</evidence>
<dbReference type="AlphaFoldDB" id="A0A811PS46"/>
<feature type="chain" id="PRO_5032368711" description="Wall-associated receptor kinase galacturonan-binding domain-containing protein" evidence="3">
    <location>
        <begin position="32"/>
        <end position="328"/>
    </location>
</feature>
<sequence>MCSTGVLLARACAVLMCWAVVARAPPAKVHAAGTGNGHLGIPTNASQAHCPSYCGDVKISYPFGIGPGCFRQGFELTCYNTTGSPRLFLGNSTQVTSIDVVSNYVLASAVGYNITMGLGVDTYMITKSWKVPTEGVILRETQMYVVGCGVEVYMLGDNATDLIGSCMSICPDNREIMERANMGYGACEGFGCCAIWSSLAGRQAITLKLGRRNSTIALLDEARSSIKVIFSEYYHFVIGDLYASWVNTSNVRGMLLDIAITDRPSCASAQSQENNDTYACNSESICRDLPVSRGGYNCFCPGQMEGNPYVVAGCIGSCASLCFFFRMT</sequence>
<dbReference type="InterPro" id="IPR025287">
    <property type="entry name" value="WAK_GUB"/>
</dbReference>
<evidence type="ECO:0000256" key="1">
    <source>
        <dbReference type="ARBA" id="ARBA00004167"/>
    </source>
</evidence>
<dbReference type="Proteomes" id="UP000604825">
    <property type="component" value="Unassembled WGS sequence"/>
</dbReference>
<comment type="subcellular location">
    <subcellularLocation>
        <location evidence="1">Membrane</location>
        <topology evidence="1">Single-pass membrane protein</topology>
    </subcellularLocation>
</comment>
<proteinExistence type="predicted"/>